<keyword evidence="5" id="KW-0812">Transmembrane</keyword>
<keyword evidence="5" id="KW-1133">Transmembrane helix</keyword>
<dbReference type="Pfam" id="PF13088">
    <property type="entry name" value="BNR_2"/>
    <property type="match status" value="1"/>
</dbReference>
<dbReference type="GO" id="GO:0005737">
    <property type="term" value="C:cytoplasm"/>
    <property type="evidence" value="ECO:0007669"/>
    <property type="project" value="TreeGrafter"/>
</dbReference>
<dbReference type="RefSeq" id="WP_016444821.1">
    <property type="nucleotide sequence ID" value="NZ_KE150267.1"/>
</dbReference>
<dbReference type="CDD" id="cd15482">
    <property type="entry name" value="Sialidase_non-viral"/>
    <property type="match status" value="1"/>
</dbReference>
<name>A0A9W5RD04_9ACTO</name>
<dbReference type="GO" id="GO:0006689">
    <property type="term" value="P:ganglioside catabolic process"/>
    <property type="evidence" value="ECO:0007669"/>
    <property type="project" value="TreeGrafter"/>
</dbReference>
<evidence type="ECO:0000256" key="4">
    <source>
        <dbReference type="SAM" id="MobiDB-lite"/>
    </source>
</evidence>
<comment type="similarity">
    <text evidence="2">Belongs to the glycosyl hydrolase 33 family.</text>
</comment>
<reference evidence="8 9" key="1">
    <citation type="submission" date="2013-05" db="EMBL/GenBank/DDBJ databases">
        <title>The Genome Sequence of Actinomyces europaeus ACS-120-V-COL10B.</title>
        <authorList>
            <consortium name="The Broad Institute Genomics Platform"/>
            <person name="Earl A."/>
            <person name="Ward D."/>
            <person name="Feldgarden M."/>
            <person name="Gevers D."/>
            <person name="Saerens B."/>
            <person name="Vaneechoutte M."/>
            <person name="Walker B."/>
            <person name="Young S."/>
            <person name="Zeng Q."/>
            <person name="Gargeya S."/>
            <person name="Fitzgerald M."/>
            <person name="Haas B."/>
            <person name="Abouelleil A."/>
            <person name="Allen A.W."/>
            <person name="Alvarado L."/>
            <person name="Arachchi H.M."/>
            <person name="Berlin A.M."/>
            <person name="Chapman S.B."/>
            <person name="Gainer-Dewar J."/>
            <person name="Goldberg J."/>
            <person name="Griggs A."/>
            <person name="Gujja S."/>
            <person name="Hansen M."/>
            <person name="Howarth C."/>
            <person name="Imamovic A."/>
            <person name="Ireland A."/>
            <person name="Larimer J."/>
            <person name="McCowan C."/>
            <person name="Murphy C."/>
            <person name="Pearson M."/>
            <person name="Poon T.W."/>
            <person name="Priest M."/>
            <person name="Roberts A."/>
            <person name="Saif S."/>
            <person name="Shea T."/>
            <person name="Sisk P."/>
            <person name="Sykes S."/>
            <person name="Wortman J."/>
            <person name="Nusbaum C."/>
            <person name="Birren B."/>
        </authorList>
    </citation>
    <scope>NUCLEOTIDE SEQUENCE [LARGE SCALE GENOMIC DNA]</scope>
    <source>
        <strain evidence="8 9">ACS-120-V-Col10b</strain>
    </source>
</reference>
<evidence type="ECO:0000256" key="6">
    <source>
        <dbReference type="SAM" id="SignalP"/>
    </source>
</evidence>
<dbReference type="EMBL" id="AGWN01000002">
    <property type="protein sequence ID" value="EPD29515.1"/>
    <property type="molecule type" value="Genomic_DNA"/>
</dbReference>
<dbReference type="GO" id="GO:0016020">
    <property type="term" value="C:membrane"/>
    <property type="evidence" value="ECO:0007669"/>
    <property type="project" value="TreeGrafter"/>
</dbReference>
<feature type="transmembrane region" description="Helical" evidence="5">
    <location>
        <begin position="927"/>
        <end position="947"/>
    </location>
</feature>
<dbReference type="GO" id="GO:0009313">
    <property type="term" value="P:oligosaccharide catabolic process"/>
    <property type="evidence" value="ECO:0007669"/>
    <property type="project" value="TreeGrafter"/>
</dbReference>
<evidence type="ECO:0000256" key="5">
    <source>
        <dbReference type="SAM" id="Phobius"/>
    </source>
</evidence>
<protein>
    <recommendedName>
        <fullName evidence="3">exo-alpha-sialidase</fullName>
        <ecNumber evidence="3">3.2.1.18</ecNumber>
    </recommendedName>
</protein>
<dbReference type="GO" id="GO:0004308">
    <property type="term" value="F:exo-alpha-sialidase activity"/>
    <property type="evidence" value="ECO:0007669"/>
    <property type="project" value="UniProtKB-EC"/>
</dbReference>
<feature type="compositionally biased region" description="Low complexity" evidence="4">
    <location>
        <begin position="800"/>
        <end position="813"/>
    </location>
</feature>
<feature type="domain" description="Sialidase" evidence="7">
    <location>
        <begin position="84"/>
        <end position="366"/>
    </location>
</feature>
<dbReference type="PANTHER" id="PTHR10628">
    <property type="entry name" value="SIALIDASE"/>
    <property type="match status" value="1"/>
</dbReference>
<dbReference type="Gene3D" id="2.120.10.10">
    <property type="match status" value="1"/>
</dbReference>
<dbReference type="AlphaFoldDB" id="A0A9W5RD04"/>
<dbReference type="EC" id="3.2.1.18" evidence="3"/>
<keyword evidence="9" id="KW-1185">Reference proteome</keyword>
<organism evidence="8 9">
    <name type="scientific">Gleimia europaea ACS-120-V-Col10b</name>
    <dbReference type="NCBI Taxonomy" id="883069"/>
    <lineage>
        <taxon>Bacteria</taxon>
        <taxon>Bacillati</taxon>
        <taxon>Actinomycetota</taxon>
        <taxon>Actinomycetes</taxon>
        <taxon>Actinomycetales</taxon>
        <taxon>Actinomycetaceae</taxon>
        <taxon>Gleimia</taxon>
    </lineage>
</organism>
<sequence length="956" mass="102600">MFSKMRTTTFGASVCTLAIALTGVGQAFATPPVEALAGEQVIATNGVGGFTNYRIPAIVQMSNGDILISYDGRPTSADAPGPNSIMQRRSTDGGASWEPQTAIRAGKETYPILGYSDPSYVYDEEKELLFNFHVFSKNQGFWGSRLGNDDNDRNVISAEVSKSADNGATWEHRLITNVVKPAEITGQFATSGHGIQIKSGAYKGRLVQQFVGKFSDGSVRAYSVYSDDHGDTWQMGTPVGSRMDENKVVELSDGRLMMNSRQFGEGFGRWISYSEDGGQTWSDPVLDNTLLDPRNNASIIRKNPNVFDGSMASKELLFSNANATSRTNGTVRYSCDNGVTWPVAKRFQTGETSYSDMVALADGRFGLVYEGKANQIRYGTIDDEWLKPFCMTFPDEKKVEAEAGNTTEITITVRNDDTRPLPAGNATVEFANGITAEPVALHPIAPGEEADITLKLNVADNMPAVETRGDVVLTAGDVRVRGDLLVKVSNANAPKLKFNVTSTMTGPERNVEENPFTVGEALSYTFRVESQSPVVTTVIPVEGKNFNPLLPDGPGNCRWRNLPPEGAYNCGTPKYIISQEDVENGFAQPVSRWEMSSSGLETASVTVVSDLVELKKRQPALSVTRTAMIVDENGIPVDEEATGVENTAEAASATFNEEDAAGDVERFVKITTTATNTGNVALTDVGPALARVLPGESTTWSTTEPLTEEQLAAGKVELPELEVKAKNGPDLEAAATAEALTLTFAIPVPEPDDPEQTEPTKPTEPEQTEPTKPTEPEQTEPTEPEQTQPTEPEQTKPSEAEPTPAPSESGAPGEVPGDNKVVTPVSPEFINPSASDLSSCTAKPYATVKEMQGVEYTATVDGKELKATAEGKFVYPYGKTITVKAEPVDGFKFAPDAKTEWSWTAMLNDKCNKNTSKPLAKPLAKTGAGIAGLVTLMAGLGAVGIAATRASRIKRS</sequence>
<gene>
    <name evidence="8" type="ORF">HMPREF9238_01495</name>
</gene>
<feature type="signal peptide" evidence="6">
    <location>
        <begin position="1"/>
        <end position="29"/>
    </location>
</feature>
<keyword evidence="5" id="KW-0472">Membrane</keyword>
<proteinExistence type="inferred from homology"/>
<dbReference type="InterPro" id="IPR026856">
    <property type="entry name" value="Sialidase_fam"/>
</dbReference>
<dbReference type="PANTHER" id="PTHR10628:SF30">
    <property type="entry name" value="EXO-ALPHA-SIALIDASE"/>
    <property type="match status" value="1"/>
</dbReference>
<comment type="caution">
    <text evidence="8">The sequence shown here is derived from an EMBL/GenBank/DDBJ whole genome shotgun (WGS) entry which is preliminary data.</text>
</comment>
<accession>A0A9W5RD04</accession>
<evidence type="ECO:0000256" key="1">
    <source>
        <dbReference type="ARBA" id="ARBA00000427"/>
    </source>
</evidence>
<dbReference type="Proteomes" id="UP000014387">
    <property type="component" value="Unassembled WGS sequence"/>
</dbReference>
<keyword evidence="6" id="KW-0732">Signal</keyword>
<feature type="region of interest" description="Disordered" evidence="4">
    <location>
        <begin position="747"/>
        <end position="839"/>
    </location>
</feature>
<evidence type="ECO:0000313" key="9">
    <source>
        <dbReference type="Proteomes" id="UP000014387"/>
    </source>
</evidence>
<dbReference type="InterPro" id="IPR036278">
    <property type="entry name" value="Sialidase_sf"/>
</dbReference>
<comment type="catalytic activity">
    <reaction evidence="1">
        <text>Hydrolysis of alpha-(2-&gt;3)-, alpha-(2-&gt;6)-, alpha-(2-&gt;8)- glycosidic linkages of terminal sialic acid residues in oligosaccharides, glycoproteins, glycolipids, colominic acid and synthetic substrates.</text>
        <dbReference type="EC" id="3.2.1.18"/>
    </reaction>
</comment>
<evidence type="ECO:0000313" key="8">
    <source>
        <dbReference type="EMBL" id="EPD29515.1"/>
    </source>
</evidence>
<dbReference type="SUPFAM" id="SSF50939">
    <property type="entry name" value="Sialidases"/>
    <property type="match status" value="1"/>
</dbReference>
<dbReference type="InterPro" id="IPR011040">
    <property type="entry name" value="Sialidase"/>
</dbReference>
<evidence type="ECO:0000259" key="7">
    <source>
        <dbReference type="Pfam" id="PF13088"/>
    </source>
</evidence>
<feature type="chain" id="PRO_5040932342" description="exo-alpha-sialidase" evidence="6">
    <location>
        <begin position="30"/>
        <end position="956"/>
    </location>
</feature>
<evidence type="ECO:0000256" key="2">
    <source>
        <dbReference type="ARBA" id="ARBA00009348"/>
    </source>
</evidence>
<evidence type="ECO:0000256" key="3">
    <source>
        <dbReference type="ARBA" id="ARBA00012733"/>
    </source>
</evidence>
<feature type="region of interest" description="Disordered" evidence="4">
    <location>
        <begin position="77"/>
        <end position="97"/>
    </location>
</feature>